<comment type="similarity">
    <text evidence="8 9">Belongs to the TonB-dependent receptor family.</text>
</comment>
<comment type="subcellular location">
    <subcellularLocation>
        <location evidence="1 8">Cell outer membrane</location>
        <topology evidence="1 8">Multi-pass membrane protein</topology>
    </subcellularLocation>
</comment>
<evidence type="ECO:0000256" key="8">
    <source>
        <dbReference type="PROSITE-ProRule" id="PRU01360"/>
    </source>
</evidence>
<evidence type="ECO:0000256" key="5">
    <source>
        <dbReference type="ARBA" id="ARBA00023077"/>
    </source>
</evidence>
<comment type="caution">
    <text evidence="13">The sequence shown here is derived from an EMBL/GenBank/DDBJ whole genome shotgun (WGS) entry which is preliminary data.</text>
</comment>
<dbReference type="FunFam" id="2.170.130.10:FF:000008">
    <property type="entry name" value="SusC/RagA family TonB-linked outer membrane protein"/>
    <property type="match status" value="1"/>
</dbReference>
<keyword evidence="4 8" id="KW-0812">Transmembrane</keyword>
<keyword evidence="10" id="KW-0732">Signal</keyword>
<dbReference type="OrthoDB" id="9768177at2"/>
<feature type="domain" description="TonB-dependent receptor plug" evidence="12">
    <location>
        <begin position="111"/>
        <end position="238"/>
    </location>
</feature>
<evidence type="ECO:0000313" key="13">
    <source>
        <dbReference type="EMBL" id="PHN06562.1"/>
    </source>
</evidence>
<dbReference type="PROSITE" id="PS52016">
    <property type="entry name" value="TONB_DEPENDENT_REC_3"/>
    <property type="match status" value="1"/>
</dbReference>
<evidence type="ECO:0000256" key="4">
    <source>
        <dbReference type="ARBA" id="ARBA00022692"/>
    </source>
</evidence>
<dbReference type="FunFam" id="2.60.40.1120:FF:000003">
    <property type="entry name" value="Outer membrane protein Omp121"/>
    <property type="match status" value="1"/>
</dbReference>
<dbReference type="InterPro" id="IPR039426">
    <property type="entry name" value="TonB-dep_rcpt-like"/>
</dbReference>
<evidence type="ECO:0000256" key="6">
    <source>
        <dbReference type="ARBA" id="ARBA00023136"/>
    </source>
</evidence>
<evidence type="ECO:0000256" key="3">
    <source>
        <dbReference type="ARBA" id="ARBA00022452"/>
    </source>
</evidence>
<feature type="domain" description="TonB-dependent receptor-like beta-barrel" evidence="11">
    <location>
        <begin position="448"/>
        <end position="1004"/>
    </location>
</feature>
<feature type="chain" id="PRO_5012045016" evidence="10">
    <location>
        <begin position="19"/>
        <end position="1048"/>
    </location>
</feature>
<dbReference type="GO" id="GO:0009279">
    <property type="term" value="C:cell outer membrane"/>
    <property type="evidence" value="ECO:0007669"/>
    <property type="project" value="UniProtKB-SubCell"/>
</dbReference>
<name>A0A2D0NDJ3_FLAN2</name>
<dbReference type="NCBIfam" id="TIGR04056">
    <property type="entry name" value="OMP_RagA_SusC"/>
    <property type="match status" value="1"/>
</dbReference>
<feature type="signal peptide" evidence="10">
    <location>
        <begin position="1"/>
        <end position="18"/>
    </location>
</feature>
<dbReference type="Gene3D" id="2.170.130.10">
    <property type="entry name" value="TonB-dependent receptor, plug domain"/>
    <property type="match status" value="1"/>
</dbReference>
<dbReference type="Gene3D" id="2.60.40.1120">
    <property type="entry name" value="Carboxypeptidase-like, regulatory domain"/>
    <property type="match status" value="1"/>
</dbReference>
<evidence type="ECO:0000256" key="9">
    <source>
        <dbReference type="RuleBase" id="RU003357"/>
    </source>
</evidence>
<evidence type="ECO:0000256" key="2">
    <source>
        <dbReference type="ARBA" id="ARBA00022448"/>
    </source>
</evidence>
<dbReference type="InterPro" id="IPR036942">
    <property type="entry name" value="Beta-barrel_TonB_sf"/>
</dbReference>
<keyword evidence="7 8" id="KW-0998">Cell outer membrane</keyword>
<protein>
    <submittedName>
        <fullName evidence="13">SusC/RagA family protein</fullName>
    </submittedName>
</protein>
<dbReference type="Gene3D" id="2.40.170.20">
    <property type="entry name" value="TonB-dependent receptor, beta-barrel domain"/>
    <property type="match status" value="1"/>
</dbReference>
<dbReference type="Pfam" id="PF07715">
    <property type="entry name" value="Plug"/>
    <property type="match status" value="1"/>
</dbReference>
<evidence type="ECO:0000256" key="1">
    <source>
        <dbReference type="ARBA" id="ARBA00004571"/>
    </source>
</evidence>
<evidence type="ECO:0000256" key="10">
    <source>
        <dbReference type="SAM" id="SignalP"/>
    </source>
</evidence>
<dbReference type="InterPro" id="IPR008969">
    <property type="entry name" value="CarboxyPept-like_regulatory"/>
</dbReference>
<evidence type="ECO:0000259" key="11">
    <source>
        <dbReference type="Pfam" id="PF00593"/>
    </source>
</evidence>
<dbReference type="InterPro" id="IPR012910">
    <property type="entry name" value="Plug_dom"/>
</dbReference>
<dbReference type="Pfam" id="PF13715">
    <property type="entry name" value="CarbopepD_reg_2"/>
    <property type="match status" value="1"/>
</dbReference>
<keyword evidence="2 8" id="KW-0813">Transport</keyword>
<organism evidence="13 14">
    <name type="scientific">Flavilitoribacter nigricans (strain ATCC 23147 / DSM 23189 / NBRC 102662 / NCIMB 1420 / SS-2)</name>
    <name type="common">Lewinella nigricans</name>
    <dbReference type="NCBI Taxonomy" id="1122177"/>
    <lineage>
        <taxon>Bacteria</taxon>
        <taxon>Pseudomonadati</taxon>
        <taxon>Bacteroidota</taxon>
        <taxon>Saprospiria</taxon>
        <taxon>Saprospirales</taxon>
        <taxon>Lewinellaceae</taxon>
        <taxon>Flavilitoribacter</taxon>
    </lineage>
</organism>
<accession>A0A2D0NDJ3</accession>
<dbReference type="InterPro" id="IPR037066">
    <property type="entry name" value="Plug_dom_sf"/>
</dbReference>
<evidence type="ECO:0000259" key="12">
    <source>
        <dbReference type="Pfam" id="PF07715"/>
    </source>
</evidence>
<sequence length="1048" mass="114019">MRNSILILLLLMGMTAAAQRTVSGTVTDAEGTPLIGVNVQLKDSAQGTITDIDGDYTLQVPAENAVLLFSYIGYQKQEIAVGRRTTIDLQLAENASVLDEVVVIGYGEVRKRDLTGAVSTVKVEDNVSRQSNTIDQLLQGRAAGVQVTQNGGAPGSGVSVRIRGTNSLRGNNEPLYVVDGVIISSAGEDVAPAGGVGNSGQETQNGLNGINPRDIESIEILKDASATAIYGSRGANGVVLITTKKGVSGKAKLNGFVTTGARSITKTYDVLDGLGYAQYQNESALNNGNNISYVIEGDQVYQVNNEDGQRTVSTVPAQLFNWQDELYRTGLSTNVGGSVSGGSDRGSYYLSVGYNDQNGVVDNSRFQSGDLRFNLDQDLTNKLKVEARFSGFYAQSDFAEAGDLVGGNQSFIRNVLSYNPIIGDGIEDIGEELDETNPYSYVNDFTDQSEESRFLGSLALTLELPVKGLKYQIKAGGNIRNKDRRRFYGLSTFQGGSANGALQFSELKAISYQINNFLRYNRTLGKGKHRINATLGVTYDVRDLERSIYSVEDLVTTQLRTQQPFLGQVITTPLALQAADQELFSILGRVTYTLLDRYVLTASFRRDGVSKFAEDNRYGTFPSFALAWRLIDEPFIRGLNLFDDLKLRAGWGQIGNHGIGPYGTLSNYGINANVLYGTPTNGVSVPVVLNNIANPDLTWETTEQLNLGLDFGFYNNRLSGSVDWYDKTTKDLLQNVPIPTSSGFSNLLINRGTISNKGVELALNVVAVDQEDLKLDFGGNIAFNKTRIESLGIPLDTILLDGRYQARSYYNGENISRGNIFKSPANIFIEGEETSLFYGFATAGVYQVDDPDMIAGAVPGDVKIIDQNGDGVIDEKDRTVIGNPNPDFVYGFNFSLNFKRFSMSALFNGVYGNDIANGNLLRMGVAEGVNNNILAAAYHNAWRPDQPSNSFPRIGYTENGAIAIPDWIIEDGSYLRLGNLTLGYDLPVEGVFSRVNLYVSAQNLFTWTNYSGYDPEVTNFLYSGLINGVDWNGAPNARTFLAGVNVNF</sequence>
<evidence type="ECO:0000256" key="7">
    <source>
        <dbReference type="ARBA" id="ARBA00023237"/>
    </source>
</evidence>
<dbReference type="EMBL" id="PDUD01000017">
    <property type="protein sequence ID" value="PHN06562.1"/>
    <property type="molecule type" value="Genomic_DNA"/>
</dbReference>
<keyword evidence="5 9" id="KW-0798">TonB box</keyword>
<dbReference type="NCBIfam" id="TIGR04057">
    <property type="entry name" value="SusC_RagA_signa"/>
    <property type="match status" value="1"/>
</dbReference>
<proteinExistence type="inferred from homology"/>
<dbReference type="InterPro" id="IPR023997">
    <property type="entry name" value="TonB-dep_OMP_SusC/RagA_CS"/>
</dbReference>
<dbReference type="SUPFAM" id="SSF49464">
    <property type="entry name" value="Carboxypeptidase regulatory domain-like"/>
    <property type="match status" value="1"/>
</dbReference>
<dbReference type="AlphaFoldDB" id="A0A2D0NDJ3"/>
<evidence type="ECO:0000313" key="14">
    <source>
        <dbReference type="Proteomes" id="UP000223913"/>
    </source>
</evidence>
<keyword evidence="3 8" id="KW-1134">Transmembrane beta strand</keyword>
<dbReference type="Proteomes" id="UP000223913">
    <property type="component" value="Unassembled WGS sequence"/>
</dbReference>
<keyword evidence="14" id="KW-1185">Reference proteome</keyword>
<dbReference type="InterPro" id="IPR000531">
    <property type="entry name" value="Beta-barrel_TonB"/>
</dbReference>
<keyword evidence="6 8" id="KW-0472">Membrane</keyword>
<dbReference type="SUPFAM" id="SSF56935">
    <property type="entry name" value="Porins"/>
    <property type="match status" value="1"/>
</dbReference>
<gene>
    <name evidence="13" type="ORF">CRP01_09665</name>
</gene>
<reference evidence="13 14" key="1">
    <citation type="submission" date="2017-10" db="EMBL/GenBank/DDBJ databases">
        <title>The draft genome sequence of Lewinella nigricans NBRC 102662.</title>
        <authorList>
            <person name="Wang K."/>
        </authorList>
    </citation>
    <scope>NUCLEOTIDE SEQUENCE [LARGE SCALE GENOMIC DNA]</scope>
    <source>
        <strain evidence="13 14">NBRC 102662</strain>
    </source>
</reference>
<dbReference type="Pfam" id="PF00593">
    <property type="entry name" value="TonB_dep_Rec_b-barrel"/>
    <property type="match status" value="1"/>
</dbReference>
<dbReference type="RefSeq" id="WP_099149818.1">
    <property type="nucleotide sequence ID" value="NZ_PDUD01000017.1"/>
</dbReference>
<dbReference type="InterPro" id="IPR023996">
    <property type="entry name" value="TonB-dep_OMP_SusC/RagA"/>
</dbReference>